<feature type="transmembrane region" description="Helical" evidence="1">
    <location>
        <begin position="240"/>
        <end position="259"/>
    </location>
</feature>
<feature type="transmembrane region" description="Helical" evidence="1">
    <location>
        <begin position="338"/>
        <end position="358"/>
    </location>
</feature>
<dbReference type="GO" id="GO:0016020">
    <property type="term" value="C:membrane"/>
    <property type="evidence" value="ECO:0007669"/>
    <property type="project" value="InterPro"/>
</dbReference>
<dbReference type="InterPro" id="IPR007820">
    <property type="entry name" value="AbrB_fam"/>
</dbReference>
<protein>
    <submittedName>
        <fullName evidence="2">AbrB family transcriptional regulator</fullName>
    </submittedName>
</protein>
<proteinExistence type="predicted"/>
<feature type="transmembrane region" description="Helical" evidence="1">
    <location>
        <begin position="265"/>
        <end position="281"/>
    </location>
</feature>
<geneLocation type="plasmid" evidence="2">
    <name>unnamed2</name>
</geneLocation>
<dbReference type="AlphaFoldDB" id="A0A5P2QMG3"/>
<keyword evidence="2" id="KW-0614">Plasmid</keyword>
<feature type="transmembrane region" description="Helical" evidence="1">
    <location>
        <begin position="42"/>
        <end position="61"/>
    </location>
</feature>
<reference evidence="2 3" key="1">
    <citation type="submission" date="2019-09" db="EMBL/GenBank/DDBJ databases">
        <title>FDA dAtabase for Regulatory Grade micrObial Sequences (FDA-ARGOS): Supporting development and validation of Infectious Disease Dx tests.</title>
        <authorList>
            <person name="Sciortino C."/>
            <person name="Tallon L."/>
            <person name="Sadzewicz L."/>
            <person name="Vavikolanu K."/>
            <person name="Mehta A."/>
            <person name="Aluvathingal J."/>
            <person name="Nadendla S."/>
            <person name="Nandy P."/>
            <person name="Geyer C."/>
            <person name="Yan Y."/>
            <person name="Sichtig H."/>
        </authorList>
    </citation>
    <scope>NUCLEOTIDE SEQUENCE [LARGE SCALE GENOMIC DNA]</scope>
    <source>
        <strain evidence="2 3">FDAARGOS_643</strain>
        <plasmid evidence="2 3">unnamed2</plasmid>
    </source>
</reference>
<dbReference type="PANTHER" id="PTHR38457:SF1">
    <property type="entry name" value="REGULATOR ABRB-RELATED"/>
    <property type="match status" value="1"/>
</dbReference>
<gene>
    <name evidence="2" type="ORF">FOB51_02150</name>
</gene>
<feature type="transmembrane region" description="Helical" evidence="1">
    <location>
        <begin position="67"/>
        <end position="84"/>
    </location>
</feature>
<keyword evidence="1" id="KW-0812">Transmembrane</keyword>
<evidence type="ECO:0000313" key="2">
    <source>
        <dbReference type="EMBL" id="QEU06883.1"/>
    </source>
</evidence>
<organism evidence="2 3">
    <name type="scientific">Paracoccus yeei</name>
    <dbReference type="NCBI Taxonomy" id="147645"/>
    <lineage>
        <taxon>Bacteria</taxon>
        <taxon>Pseudomonadati</taxon>
        <taxon>Pseudomonadota</taxon>
        <taxon>Alphaproteobacteria</taxon>
        <taxon>Rhodobacterales</taxon>
        <taxon>Paracoccaceae</taxon>
        <taxon>Paracoccus</taxon>
    </lineage>
</organism>
<keyword evidence="1" id="KW-0472">Membrane</keyword>
<feature type="transmembrane region" description="Helical" evidence="1">
    <location>
        <begin position="178"/>
        <end position="198"/>
    </location>
</feature>
<feature type="transmembrane region" description="Helical" evidence="1">
    <location>
        <begin position="210"/>
        <end position="231"/>
    </location>
</feature>
<feature type="transmembrane region" description="Helical" evidence="1">
    <location>
        <begin position="120"/>
        <end position="142"/>
    </location>
</feature>
<keyword evidence="1" id="KW-1133">Transmembrane helix</keyword>
<feature type="transmembrane region" description="Helical" evidence="1">
    <location>
        <begin position="293"/>
        <end position="318"/>
    </location>
</feature>
<evidence type="ECO:0000256" key="1">
    <source>
        <dbReference type="SAM" id="Phobius"/>
    </source>
</evidence>
<dbReference type="PIRSF" id="PIRSF038991">
    <property type="entry name" value="Protein_AbrB"/>
    <property type="match status" value="1"/>
</dbReference>
<sequence>MRSCRGRGRGGGLALCARKPLCHGSGAARQRRHLPAVSPVHALARAAGSVGLAALGGAVLAWLGLPLAWILGALAGSAVWVNLAGPTCGGRYQRRAAQLLLGAGSAAILTPEILSSMLGFLPLMLAAAVVANGTALLAAPVFMRVAGVERITALLCVLPAGLAEMSNLAEERQARPDIVALSHSTRVAMIVILVPLVLGTDRGGQFLADTAGSATALAVCLVASLLSSMLLNRLGMLNPWIVTPMIFGAALALAGIEIMPVPHDLVVIAQILVGASLGARLKAEIFVRLPRVALAASLSTLLLSAVMLVAVSPFLVLVMGVDAVTATLALAPGGIGEMLATAQALHVLVPVVLGFQFVRSLLTNLAASVSLAWLVPSPRP</sequence>
<name>A0A5P2QMG3_9RHOB</name>
<evidence type="ECO:0000313" key="3">
    <source>
        <dbReference type="Proteomes" id="UP000324507"/>
    </source>
</evidence>
<dbReference type="Pfam" id="PF05145">
    <property type="entry name" value="AbrB"/>
    <property type="match status" value="1"/>
</dbReference>
<dbReference type="Proteomes" id="UP000324507">
    <property type="component" value="Plasmid unnamed2"/>
</dbReference>
<dbReference type="PANTHER" id="PTHR38457">
    <property type="entry name" value="REGULATOR ABRB-RELATED"/>
    <property type="match status" value="1"/>
</dbReference>
<feature type="transmembrane region" description="Helical" evidence="1">
    <location>
        <begin position="96"/>
        <end position="114"/>
    </location>
</feature>
<dbReference type="EMBL" id="CP044079">
    <property type="protein sequence ID" value="QEU06883.1"/>
    <property type="molecule type" value="Genomic_DNA"/>
</dbReference>
<dbReference type="GO" id="GO:0010468">
    <property type="term" value="P:regulation of gene expression"/>
    <property type="evidence" value="ECO:0007669"/>
    <property type="project" value="InterPro"/>
</dbReference>
<accession>A0A5P2QMG3</accession>